<dbReference type="InterPro" id="IPR004360">
    <property type="entry name" value="Glyas_Fos-R_dOase_dom"/>
</dbReference>
<accession>A0A3M9N1X9</accession>
<keyword evidence="3" id="KW-1185">Reference proteome</keyword>
<comment type="caution">
    <text evidence="2">The sequence shown here is derived from an EMBL/GenBank/DDBJ whole genome shotgun (WGS) entry which is preliminary data.</text>
</comment>
<dbReference type="AlphaFoldDB" id="A0A3M9N1X9"/>
<name>A0A3M9N1X9_9BACT</name>
<reference evidence="2 3" key="1">
    <citation type="submission" date="2018-11" db="EMBL/GenBank/DDBJ databases">
        <title>Rufibacter latericius sp. nov., isolated from water in Baiyang Lake.</title>
        <authorList>
            <person name="Yang Y."/>
        </authorList>
    </citation>
    <scope>NUCLEOTIDE SEQUENCE [LARGE SCALE GENOMIC DNA]</scope>
    <source>
        <strain evidence="2 3">R-22-1c-1</strain>
    </source>
</reference>
<feature type="domain" description="VOC" evidence="1">
    <location>
        <begin position="2"/>
        <end position="113"/>
    </location>
</feature>
<dbReference type="EMBL" id="RJJD01000001">
    <property type="protein sequence ID" value="RNI31726.1"/>
    <property type="molecule type" value="Genomic_DNA"/>
</dbReference>
<dbReference type="Proteomes" id="UP000272117">
    <property type="component" value="Unassembled WGS sequence"/>
</dbReference>
<sequence length="157" mass="17974">MALNQVTVSVHQMPEAVAFYKNLGLHLIVQSPHYARFVCPDGLSTFSAHLHQDGTFQPSTTTVYFECAQVDQQVLSMKDKGYVFEQDLKDQPWAWREAYLRDPSGNLICLYYAGQSRVNPEWRLPESKHKHLLTPVHLTTWLDAMQTALNENDLLAL</sequence>
<dbReference type="PROSITE" id="PS51819">
    <property type="entry name" value="VOC"/>
    <property type="match status" value="1"/>
</dbReference>
<dbReference type="SUPFAM" id="SSF54593">
    <property type="entry name" value="Glyoxalase/Bleomycin resistance protein/Dihydroxybiphenyl dioxygenase"/>
    <property type="match status" value="1"/>
</dbReference>
<dbReference type="InterPro" id="IPR037523">
    <property type="entry name" value="VOC_core"/>
</dbReference>
<dbReference type="Gene3D" id="3.10.180.10">
    <property type="entry name" value="2,3-Dihydroxybiphenyl 1,2-Dioxygenase, domain 1"/>
    <property type="match status" value="1"/>
</dbReference>
<dbReference type="OrthoDB" id="9810880at2"/>
<evidence type="ECO:0000313" key="2">
    <source>
        <dbReference type="EMBL" id="RNI31726.1"/>
    </source>
</evidence>
<dbReference type="InterPro" id="IPR029068">
    <property type="entry name" value="Glyas_Bleomycin-R_OHBP_Dase"/>
</dbReference>
<gene>
    <name evidence="2" type="ORF">EFB08_03300</name>
</gene>
<protein>
    <submittedName>
        <fullName evidence="2">VOC family protein</fullName>
    </submittedName>
</protein>
<evidence type="ECO:0000259" key="1">
    <source>
        <dbReference type="PROSITE" id="PS51819"/>
    </source>
</evidence>
<organism evidence="2 3">
    <name type="scientific">Rufibacter latericius</name>
    <dbReference type="NCBI Taxonomy" id="2487040"/>
    <lineage>
        <taxon>Bacteria</taxon>
        <taxon>Pseudomonadati</taxon>
        <taxon>Bacteroidota</taxon>
        <taxon>Cytophagia</taxon>
        <taxon>Cytophagales</taxon>
        <taxon>Hymenobacteraceae</taxon>
        <taxon>Rufibacter</taxon>
    </lineage>
</organism>
<dbReference type="Pfam" id="PF00903">
    <property type="entry name" value="Glyoxalase"/>
    <property type="match status" value="1"/>
</dbReference>
<proteinExistence type="predicted"/>
<evidence type="ECO:0000313" key="3">
    <source>
        <dbReference type="Proteomes" id="UP000272117"/>
    </source>
</evidence>